<dbReference type="InterPro" id="IPR050808">
    <property type="entry name" value="Phage_Integrase"/>
</dbReference>
<dbReference type="CDD" id="cd01189">
    <property type="entry name" value="INT_ICEBs1_C_like"/>
    <property type="match status" value="1"/>
</dbReference>
<keyword evidence="2" id="KW-0229">DNA integration</keyword>
<evidence type="ECO:0000313" key="9">
    <source>
        <dbReference type="Proteomes" id="UP000184139"/>
    </source>
</evidence>
<gene>
    <name evidence="8" type="ORF">SAMN02745124_04464</name>
</gene>
<dbReference type="Gene3D" id="1.10.443.10">
    <property type="entry name" value="Intergrase catalytic core"/>
    <property type="match status" value="1"/>
</dbReference>
<feature type="domain" description="Core-binding (CB)" evidence="7">
    <location>
        <begin position="64"/>
        <end position="147"/>
    </location>
</feature>
<dbReference type="PANTHER" id="PTHR30629">
    <property type="entry name" value="PROPHAGE INTEGRASE"/>
    <property type="match status" value="1"/>
</dbReference>
<name>A0A1M5YU80_9BACT</name>
<reference evidence="8 9" key="1">
    <citation type="submission" date="2016-11" db="EMBL/GenBank/DDBJ databases">
        <authorList>
            <person name="Jaros S."/>
            <person name="Januszkiewicz K."/>
            <person name="Wedrychowicz H."/>
        </authorList>
    </citation>
    <scope>NUCLEOTIDE SEQUENCE [LARGE SCALE GENOMIC DNA]</scope>
    <source>
        <strain evidence="8 9">DSM 9705</strain>
    </source>
</reference>
<evidence type="ECO:0000313" key="8">
    <source>
        <dbReference type="EMBL" id="SHI15677.1"/>
    </source>
</evidence>
<dbReference type="SUPFAM" id="SSF56349">
    <property type="entry name" value="DNA breaking-rejoining enzymes"/>
    <property type="match status" value="1"/>
</dbReference>
<dbReference type="AlphaFoldDB" id="A0A1M5YU80"/>
<evidence type="ECO:0000256" key="2">
    <source>
        <dbReference type="ARBA" id="ARBA00022908"/>
    </source>
</evidence>
<dbReference type="Gene3D" id="1.10.150.130">
    <property type="match status" value="1"/>
</dbReference>
<dbReference type="PROSITE" id="PS51898">
    <property type="entry name" value="TYR_RECOMBINASE"/>
    <property type="match status" value="1"/>
</dbReference>
<dbReference type="InterPro" id="IPR002104">
    <property type="entry name" value="Integrase_catalytic"/>
</dbReference>
<dbReference type="GO" id="GO:0006310">
    <property type="term" value="P:DNA recombination"/>
    <property type="evidence" value="ECO:0007669"/>
    <property type="project" value="UniProtKB-KW"/>
</dbReference>
<evidence type="ECO:0000259" key="7">
    <source>
        <dbReference type="PROSITE" id="PS51900"/>
    </source>
</evidence>
<dbReference type="GO" id="GO:0015074">
    <property type="term" value="P:DNA integration"/>
    <property type="evidence" value="ECO:0007669"/>
    <property type="project" value="UniProtKB-KW"/>
</dbReference>
<accession>A0A1M5YU80</accession>
<keyword evidence="3 5" id="KW-0238">DNA-binding</keyword>
<dbReference type="PROSITE" id="PS51900">
    <property type="entry name" value="CB"/>
    <property type="match status" value="1"/>
</dbReference>
<dbReference type="InterPro" id="IPR044068">
    <property type="entry name" value="CB"/>
</dbReference>
<dbReference type="PANTHER" id="PTHR30629:SF2">
    <property type="entry name" value="PROPHAGE INTEGRASE INTS-RELATED"/>
    <property type="match status" value="1"/>
</dbReference>
<dbReference type="InterPro" id="IPR013762">
    <property type="entry name" value="Integrase-like_cat_sf"/>
</dbReference>
<evidence type="ECO:0000256" key="5">
    <source>
        <dbReference type="PROSITE-ProRule" id="PRU01248"/>
    </source>
</evidence>
<dbReference type="Proteomes" id="UP000184139">
    <property type="component" value="Unassembled WGS sequence"/>
</dbReference>
<feature type="domain" description="Tyr recombinase" evidence="6">
    <location>
        <begin position="168"/>
        <end position="349"/>
    </location>
</feature>
<dbReference type="EMBL" id="FQXS01000065">
    <property type="protein sequence ID" value="SHI15677.1"/>
    <property type="molecule type" value="Genomic_DNA"/>
</dbReference>
<evidence type="ECO:0000259" key="6">
    <source>
        <dbReference type="PROSITE" id="PS51898"/>
    </source>
</evidence>
<dbReference type="Pfam" id="PF14659">
    <property type="entry name" value="Phage_int_SAM_3"/>
    <property type="match status" value="1"/>
</dbReference>
<dbReference type="InterPro" id="IPR004107">
    <property type="entry name" value="Integrase_SAM-like_N"/>
</dbReference>
<dbReference type="RefSeq" id="WP_073379565.1">
    <property type="nucleotide sequence ID" value="NZ_FQXS01000065.1"/>
</dbReference>
<evidence type="ECO:0000256" key="1">
    <source>
        <dbReference type="ARBA" id="ARBA00008857"/>
    </source>
</evidence>
<comment type="similarity">
    <text evidence="1">Belongs to the 'phage' integrase family.</text>
</comment>
<dbReference type="Pfam" id="PF00589">
    <property type="entry name" value="Phage_integrase"/>
    <property type="match status" value="1"/>
</dbReference>
<dbReference type="InterPro" id="IPR011010">
    <property type="entry name" value="DNA_brk_join_enz"/>
</dbReference>
<evidence type="ECO:0000256" key="4">
    <source>
        <dbReference type="ARBA" id="ARBA00023172"/>
    </source>
</evidence>
<keyword evidence="4" id="KW-0233">DNA recombination</keyword>
<evidence type="ECO:0000256" key="3">
    <source>
        <dbReference type="ARBA" id="ARBA00023125"/>
    </source>
</evidence>
<dbReference type="InterPro" id="IPR010998">
    <property type="entry name" value="Integrase_recombinase_N"/>
</dbReference>
<dbReference type="GO" id="GO:0003677">
    <property type="term" value="F:DNA binding"/>
    <property type="evidence" value="ECO:0007669"/>
    <property type="project" value="UniProtKB-UniRule"/>
</dbReference>
<dbReference type="STRING" id="1121409.SAMN02745124_04464"/>
<keyword evidence="9" id="KW-1185">Reference proteome</keyword>
<sequence>MGVTVRAKSLERPHEYWIFVTHAKRRRSIKVGPKKEAEKLADVIRGQIAAGKVGLVFAKKTTAPIFEKVCKKWLENEMPAKCRISTQVSYRSIYRKHLKNVPFRNKPLDEITRGEIKDYLYLLLKSMAASSVAHIRNAISGIFSVGIDHKWCENNPARGISVRKPGKKMPTPWGQDEVNQLLDTIIRHKHYALVATLLMTGARIGEVVGMRVEDLDFVKREWHLQRSYSFGRMGPPKNGLSRMVDLSNNLMEILRQHIGERTEGWVFKNQAGNPIRPDNFRNRHWYQLQERAGVRKLHIHSCRASYCSRAAAAGISLFYIAKQVGHSDLDLLAKRYGFLLPSNGSKPIDKLDKF</sequence>
<proteinExistence type="inferred from homology"/>
<protein>
    <submittedName>
        <fullName evidence="8">Integrase</fullName>
    </submittedName>
</protein>
<organism evidence="8 9">
    <name type="scientific">Desulfofustis glycolicus DSM 9705</name>
    <dbReference type="NCBI Taxonomy" id="1121409"/>
    <lineage>
        <taxon>Bacteria</taxon>
        <taxon>Pseudomonadati</taxon>
        <taxon>Thermodesulfobacteriota</taxon>
        <taxon>Desulfobulbia</taxon>
        <taxon>Desulfobulbales</taxon>
        <taxon>Desulfocapsaceae</taxon>
        <taxon>Desulfofustis</taxon>
    </lineage>
</organism>
<dbReference type="OrthoDB" id="9775880at2"/>